<accession>A0A381NUI9</accession>
<name>A0A381NUI9_9ZZZZ</name>
<organism evidence="1">
    <name type="scientific">marine metagenome</name>
    <dbReference type="NCBI Taxonomy" id="408172"/>
    <lineage>
        <taxon>unclassified sequences</taxon>
        <taxon>metagenomes</taxon>
        <taxon>ecological metagenomes</taxon>
    </lineage>
</organism>
<dbReference type="EMBL" id="UINC01000599">
    <property type="protein sequence ID" value="SUZ58147.1"/>
    <property type="molecule type" value="Genomic_DNA"/>
</dbReference>
<dbReference type="SUPFAM" id="SSF47781">
    <property type="entry name" value="RuvA domain 2-like"/>
    <property type="match status" value="2"/>
</dbReference>
<evidence type="ECO:0000313" key="1">
    <source>
        <dbReference type="EMBL" id="SUZ58147.1"/>
    </source>
</evidence>
<dbReference type="Gene3D" id="1.10.150.320">
    <property type="entry name" value="Photosystem II 12 kDa extrinsic protein"/>
    <property type="match status" value="1"/>
</dbReference>
<reference evidence="1" key="1">
    <citation type="submission" date="2018-05" db="EMBL/GenBank/DDBJ databases">
        <authorList>
            <person name="Lanie J.A."/>
            <person name="Ng W.-L."/>
            <person name="Kazmierczak K.M."/>
            <person name="Andrzejewski T.M."/>
            <person name="Davidsen T.M."/>
            <person name="Wayne K.J."/>
            <person name="Tettelin H."/>
            <person name="Glass J.I."/>
            <person name="Rusch D."/>
            <person name="Podicherti R."/>
            <person name="Tsui H.-C.T."/>
            <person name="Winkler M.E."/>
        </authorList>
    </citation>
    <scope>NUCLEOTIDE SEQUENCE</scope>
</reference>
<proteinExistence type="predicted"/>
<protein>
    <recommendedName>
        <fullName evidence="2">Helix-hairpin-helix DNA-binding motif class 1 domain-containing protein</fullName>
    </recommendedName>
</protein>
<dbReference type="InterPro" id="IPR010994">
    <property type="entry name" value="RuvA_2-like"/>
</dbReference>
<gene>
    <name evidence="1" type="ORF">METZ01_LOCUS11001</name>
</gene>
<dbReference type="AlphaFoldDB" id="A0A381NUI9"/>
<evidence type="ECO:0008006" key="2">
    <source>
        <dbReference type="Google" id="ProtNLM"/>
    </source>
</evidence>
<sequence>MVLAYRILVLSFVGFLLLAAPSVAQVGENLGLINPNLASADELVAVPGLNSAAVEEILAGRPFLSMLVFHEIVEEHVSESAYDQVYGALWIPIDLNDVSNEEILLIPGVGNRMLHEFEEYRPYIALLQFHREIGKYVDDEELARLAQYVYVRIDLNSASQEEILSIPGVGPRMQHEFEEYRPYTAMAQFSREIGKYVDDEEVTRLARYVEVR</sequence>